<dbReference type="PROSITE" id="PS50994">
    <property type="entry name" value="INTEGRASE"/>
    <property type="match status" value="1"/>
</dbReference>
<dbReference type="GO" id="GO:0003676">
    <property type="term" value="F:nucleic acid binding"/>
    <property type="evidence" value="ECO:0007669"/>
    <property type="project" value="InterPro"/>
</dbReference>
<dbReference type="Gene3D" id="3.30.420.10">
    <property type="entry name" value="Ribonuclease H-like superfamily/Ribonuclease H"/>
    <property type="match status" value="2"/>
</dbReference>
<organism evidence="2">
    <name type="scientific">Fagus sylvatica</name>
    <name type="common">Beechnut</name>
    <dbReference type="NCBI Taxonomy" id="28930"/>
    <lineage>
        <taxon>Eukaryota</taxon>
        <taxon>Viridiplantae</taxon>
        <taxon>Streptophyta</taxon>
        <taxon>Embryophyta</taxon>
        <taxon>Tracheophyta</taxon>
        <taxon>Spermatophyta</taxon>
        <taxon>Magnoliopsida</taxon>
        <taxon>eudicotyledons</taxon>
        <taxon>Gunneridae</taxon>
        <taxon>Pentapetalae</taxon>
        <taxon>rosids</taxon>
        <taxon>fabids</taxon>
        <taxon>Fagales</taxon>
        <taxon>Fagaceae</taxon>
        <taxon>Fagus</taxon>
    </lineage>
</organism>
<dbReference type="PANTHER" id="PTHR37984:SF5">
    <property type="entry name" value="PROTEIN NYNRIN-LIKE"/>
    <property type="match status" value="1"/>
</dbReference>
<dbReference type="InterPro" id="IPR002156">
    <property type="entry name" value="RNaseH_domain"/>
</dbReference>
<dbReference type="Pfam" id="PF00078">
    <property type="entry name" value="RVT_1"/>
    <property type="match status" value="1"/>
</dbReference>
<dbReference type="Pfam" id="PF13456">
    <property type="entry name" value="RVT_3"/>
    <property type="match status" value="1"/>
</dbReference>
<evidence type="ECO:0000259" key="1">
    <source>
        <dbReference type="PROSITE" id="PS50994"/>
    </source>
</evidence>
<dbReference type="InterPro" id="IPR000477">
    <property type="entry name" value="RT_dom"/>
</dbReference>
<dbReference type="Gene3D" id="3.30.70.270">
    <property type="match status" value="1"/>
</dbReference>
<accession>A0A2N9EFL0</accession>
<dbReference type="Gene3D" id="3.10.10.10">
    <property type="entry name" value="HIV Type 1 Reverse Transcriptase, subunit A, domain 1"/>
    <property type="match status" value="1"/>
</dbReference>
<dbReference type="InterPro" id="IPR050951">
    <property type="entry name" value="Retrovirus_Pol_polyprotein"/>
</dbReference>
<dbReference type="SUPFAM" id="SSF53098">
    <property type="entry name" value="Ribonuclease H-like"/>
    <property type="match status" value="1"/>
</dbReference>
<feature type="domain" description="Integrase catalytic" evidence="1">
    <location>
        <begin position="478"/>
        <end position="638"/>
    </location>
</feature>
<proteinExistence type="predicted"/>
<gene>
    <name evidence="2" type="ORF">FSB_LOCUS1444</name>
</gene>
<dbReference type="PANTHER" id="PTHR37984">
    <property type="entry name" value="PROTEIN CBG26694"/>
    <property type="match status" value="1"/>
</dbReference>
<dbReference type="EMBL" id="OIVN01000063">
    <property type="protein sequence ID" value="SPC73562.1"/>
    <property type="molecule type" value="Genomic_DNA"/>
</dbReference>
<dbReference type="GO" id="GO:0015074">
    <property type="term" value="P:DNA integration"/>
    <property type="evidence" value="ECO:0007669"/>
    <property type="project" value="InterPro"/>
</dbReference>
<dbReference type="GO" id="GO:0004523">
    <property type="term" value="F:RNA-DNA hybrid ribonuclease activity"/>
    <property type="evidence" value="ECO:0007669"/>
    <property type="project" value="InterPro"/>
</dbReference>
<dbReference type="InterPro" id="IPR036397">
    <property type="entry name" value="RNaseH_sf"/>
</dbReference>
<dbReference type="InterPro" id="IPR012337">
    <property type="entry name" value="RNaseH-like_sf"/>
</dbReference>
<dbReference type="Pfam" id="PF00665">
    <property type="entry name" value="rve"/>
    <property type="match status" value="1"/>
</dbReference>
<dbReference type="AlphaFoldDB" id="A0A2N9EFL0"/>
<evidence type="ECO:0000313" key="2">
    <source>
        <dbReference type="EMBL" id="SPC73562.1"/>
    </source>
</evidence>
<dbReference type="InterPro" id="IPR001584">
    <property type="entry name" value="Integrase_cat-core"/>
</dbReference>
<sequence length="686" mass="76552">MYQDLYTKLSMGEAELSSFTSPIFGFSGEPVVPLGKTVLLVLAGPINLQTEFIVVKASSPYNAIMGHDWLHRMKAIPSTLHQKLRFPTKTGIMELNGDQVAAKQCVLAAFKQKGAAERAIASTSDKQSRRFHLVVLEEVEHLLASGAIREVQYPVWLSNTVVVKKKNGKWRVGIDFTDLNKACPKDPFPLPRIDQLVDSASGHARLSFLDAFQGYHQIPMNVADQEKTAFITPRGTYYYKVMLFGLKNAGATYQGMVTKMFGHMIGKTVEVYIDDMLVKSLREENHVANLLRVFDILRENRICLNASKCTFGMSSDKFLGHVVSRRGIKANPDQIAALVDLAEPRNIKQGDGIFVNGASNSKGSGAGVVLVSPEGLVLEQAVRLKFSASNNEAEYEALLIGLRTAKRLGACHLQPNWMDLILSYLVDSKLPEDRKEAKMIKQMTQNFLFEIHEGIYGSHTGGRSLAHKAISQGYWWPYMQADALKYWGLDIVGPLAQAPGNKKFLITATDYFIKWIEAEPLSNIRDVDVKRFFWKNVITRFGIPWAAISDNGTQFESRLFKGFCSDLGIKNFFSSPGYPQSNGQAEASSKIILNGIKKKLEEAKGKWVEELPSVLWTHRTTARKSTGEAPFALTYGVEAVIPLEVSIPTTRTTDFAVETNEDNLRKDLDLLEERRDLAIVRLASYQ</sequence>
<dbReference type="SUPFAM" id="SSF56672">
    <property type="entry name" value="DNA/RNA polymerases"/>
    <property type="match status" value="1"/>
</dbReference>
<protein>
    <recommendedName>
        <fullName evidence="1">Integrase catalytic domain-containing protein</fullName>
    </recommendedName>
</protein>
<name>A0A2N9EFL0_FAGSY</name>
<dbReference type="InterPro" id="IPR043502">
    <property type="entry name" value="DNA/RNA_pol_sf"/>
</dbReference>
<dbReference type="CDD" id="cd01647">
    <property type="entry name" value="RT_LTR"/>
    <property type="match status" value="1"/>
</dbReference>
<dbReference type="InterPro" id="IPR043128">
    <property type="entry name" value="Rev_trsase/Diguanyl_cyclase"/>
</dbReference>
<reference evidence="2" key="1">
    <citation type="submission" date="2018-02" db="EMBL/GenBank/DDBJ databases">
        <authorList>
            <person name="Cohen D.B."/>
            <person name="Kent A.D."/>
        </authorList>
    </citation>
    <scope>NUCLEOTIDE SEQUENCE</scope>
</reference>